<reference evidence="1 2" key="1">
    <citation type="submission" date="2011-08" db="EMBL/GenBank/DDBJ databases">
        <authorList>
            <person name="Weinstock G."/>
            <person name="Sodergren E."/>
            <person name="Clifton S."/>
            <person name="Fulton L."/>
            <person name="Fulton B."/>
            <person name="Courtney L."/>
            <person name="Fronick C."/>
            <person name="Harrison M."/>
            <person name="Strong C."/>
            <person name="Farmer C."/>
            <person name="Delahaunty K."/>
            <person name="Markovic C."/>
            <person name="Hall O."/>
            <person name="Minx P."/>
            <person name="Tomlinson C."/>
            <person name="Mitreva M."/>
            <person name="Hou S."/>
            <person name="Chen J."/>
            <person name="Wollam A."/>
            <person name="Pepin K.H."/>
            <person name="Johnson M."/>
            <person name="Bhonagiri V."/>
            <person name="Zhang X."/>
            <person name="Suruliraj S."/>
            <person name="Warren W."/>
            <person name="Chinwalla A."/>
            <person name="Mardis E.R."/>
            <person name="Wilson R.K."/>
        </authorList>
    </citation>
    <scope>NUCLEOTIDE SEQUENCE [LARGE SCALE GENOMIC DNA]</scope>
    <source>
        <strain evidence="1 2">ATCC 29863</strain>
    </source>
</reference>
<dbReference type="GeneID" id="63973288"/>
<organism evidence="1 2">
    <name type="scientific">Flavonifractor plautii ATCC 29863</name>
    <dbReference type="NCBI Taxonomy" id="411475"/>
    <lineage>
        <taxon>Bacteria</taxon>
        <taxon>Bacillati</taxon>
        <taxon>Bacillota</taxon>
        <taxon>Clostridia</taxon>
        <taxon>Eubacteriales</taxon>
        <taxon>Oscillospiraceae</taxon>
        <taxon>Flavonifractor</taxon>
    </lineage>
</organism>
<evidence type="ECO:0000313" key="1">
    <source>
        <dbReference type="EMBL" id="EHM46143.1"/>
    </source>
</evidence>
<dbReference type="Proteomes" id="UP000004459">
    <property type="component" value="Unassembled WGS sequence"/>
</dbReference>
<name>G9YSE7_FLAPL</name>
<sequence length="115" mass="12981">MSDVKLTKDADALICALYKEYLQKRKDGKPKGEAKDLGGAEHIQQTIVPKWQLGDVEETLWELGRAGLLVCHPGDNTVYFAILADEGIIYMENRFRNGLSDVLGYIEKIKSILLW</sequence>
<dbReference type="RefSeq" id="WP_007492000.1">
    <property type="nucleotide sequence ID" value="NZ_JH417791.1"/>
</dbReference>
<accession>G9YSE7</accession>
<evidence type="ECO:0008006" key="3">
    <source>
        <dbReference type="Google" id="ProtNLM"/>
    </source>
</evidence>
<dbReference type="HOGENOM" id="CLU_166908_1_0_9"/>
<gene>
    <name evidence="1" type="ORF">HMPREF0372_02424</name>
</gene>
<dbReference type="EMBL" id="AGCK01000208">
    <property type="protein sequence ID" value="EHM46143.1"/>
    <property type="molecule type" value="Genomic_DNA"/>
</dbReference>
<comment type="caution">
    <text evidence="1">The sequence shown here is derived from an EMBL/GenBank/DDBJ whole genome shotgun (WGS) entry which is preliminary data.</text>
</comment>
<dbReference type="AlphaFoldDB" id="G9YSE7"/>
<protein>
    <recommendedName>
        <fullName evidence="3">YjcQ protein</fullName>
    </recommendedName>
</protein>
<evidence type="ECO:0000313" key="2">
    <source>
        <dbReference type="Proteomes" id="UP000004459"/>
    </source>
</evidence>
<proteinExistence type="predicted"/>
<dbReference type="PATRIC" id="fig|411475.3.peg.2094"/>